<evidence type="ECO:0000313" key="4">
    <source>
        <dbReference type="Proteomes" id="UP000007431"/>
    </source>
</evidence>
<feature type="compositionally biased region" description="Basic and acidic residues" evidence="2">
    <location>
        <begin position="520"/>
        <end position="536"/>
    </location>
</feature>
<feature type="compositionally biased region" description="Pro residues" evidence="2">
    <location>
        <begin position="311"/>
        <end position="323"/>
    </location>
</feature>
<dbReference type="InParanoid" id="D8Q7N9"/>
<sequence>MSPLASSSSMKALRTRASAGSVSNHPSATAARRDSQENTLTVPSEPQSEWSTKRSRIPSFFARSRKKSTGEAISDTDSHLSSAGANRDVGATSEGRPSLATSIDTRSLHHTHTDEQPSHSRRILHLLSTKRTHKKDKPSNEPPPDLPGPSTKPAERKAMQPSITVSLSPDNLHEYQDLFTRASAEESYPTPTPSPSTTSRSGSHASEDDSVTPRQSNDLQSRGGTLTEAETSSVRRASAKRRLRPSDAGDYSDSGVESSPATPSSNRSISRDSTDYKRRTWGSALSADESSSITTTTRRHRGSSALTLPRSTPPPNIPLPLPPRSRAGSAGPSLSSPRSSSSSNTTNSSNRPFPSQDALDIDNASAAELREALVRQNKRYDELVNHLRHVIDTHTTEKAALEKKVSSLTREVSRKDKEIKGLTWVIVNGPGSDSPRTPSTPRSPTARSPSPTSLSSKKLRVRQEENDSGAESYATSGTEARTDSAWEGPSGASGLSSIPEAVSSRSAIPLRMPSMTKVSSAKDREREREKEKEKARQARIAQRLASTPTPASAYAANLRTGRSPSIAQVLDKDKDR</sequence>
<evidence type="ECO:0000313" key="3">
    <source>
        <dbReference type="EMBL" id="EFI96457.1"/>
    </source>
</evidence>
<organism evidence="4">
    <name type="scientific">Schizophyllum commune (strain H4-8 / FGSC 9210)</name>
    <name type="common">Split gill fungus</name>
    <dbReference type="NCBI Taxonomy" id="578458"/>
    <lineage>
        <taxon>Eukaryota</taxon>
        <taxon>Fungi</taxon>
        <taxon>Dikarya</taxon>
        <taxon>Basidiomycota</taxon>
        <taxon>Agaricomycotina</taxon>
        <taxon>Agaricomycetes</taxon>
        <taxon>Agaricomycetidae</taxon>
        <taxon>Agaricales</taxon>
        <taxon>Schizophyllaceae</taxon>
        <taxon>Schizophyllum</taxon>
    </lineage>
</organism>
<dbReference type="KEGG" id="scm:SCHCO_02505106"/>
<feature type="compositionally biased region" description="Polar residues" evidence="2">
    <location>
        <begin position="255"/>
        <end position="268"/>
    </location>
</feature>
<feature type="compositionally biased region" description="Polar residues" evidence="2">
    <location>
        <begin position="18"/>
        <end position="27"/>
    </location>
</feature>
<dbReference type="VEuPathDB" id="FungiDB:SCHCODRAFT_02505106"/>
<feature type="compositionally biased region" description="Low complexity" evidence="2">
    <location>
        <begin position="538"/>
        <end position="556"/>
    </location>
</feature>
<feature type="compositionally biased region" description="Low complexity" evidence="2">
    <location>
        <begin position="324"/>
        <end position="355"/>
    </location>
</feature>
<dbReference type="RefSeq" id="XP_003031360.1">
    <property type="nucleotide sequence ID" value="XM_003031314.1"/>
</dbReference>
<feature type="compositionally biased region" description="Basic residues" evidence="2">
    <location>
        <begin position="119"/>
        <end position="136"/>
    </location>
</feature>
<feature type="coiled-coil region" evidence="1">
    <location>
        <begin position="366"/>
        <end position="418"/>
    </location>
</feature>
<feature type="compositionally biased region" description="Basic and acidic residues" evidence="2">
    <location>
        <begin position="269"/>
        <end position="278"/>
    </location>
</feature>
<proteinExistence type="predicted"/>
<protein>
    <submittedName>
        <fullName evidence="3">Uncharacterized protein</fullName>
    </submittedName>
</protein>
<dbReference type="GeneID" id="9586705"/>
<feature type="region of interest" description="Disordered" evidence="2">
    <location>
        <begin position="1"/>
        <end position="362"/>
    </location>
</feature>
<dbReference type="OMA" id="HINSDYD"/>
<accession>D8Q7N9</accession>
<dbReference type="OrthoDB" id="2804750at2759"/>
<evidence type="ECO:0000256" key="2">
    <source>
        <dbReference type="SAM" id="MobiDB-lite"/>
    </source>
</evidence>
<dbReference type="HOGENOM" id="CLU_473400_0_0_1"/>
<feature type="compositionally biased region" description="Polar residues" evidence="2">
    <location>
        <begin position="212"/>
        <end position="235"/>
    </location>
</feature>
<dbReference type="eggNOG" id="ENOG502RCC3">
    <property type="taxonomic scope" value="Eukaryota"/>
</dbReference>
<dbReference type="AlphaFoldDB" id="D8Q7N9"/>
<keyword evidence="1" id="KW-0175">Coiled coil</keyword>
<keyword evidence="4" id="KW-1185">Reference proteome</keyword>
<feature type="region of interest" description="Disordered" evidence="2">
    <location>
        <begin position="426"/>
        <end position="576"/>
    </location>
</feature>
<feature type="compositionally biased region" description="Low complexity" evidence="2">
    <location>
        <begin position="430"/>
        <end position="456"/>
    </location>
</feature>
<dbReference type="EMBL" id="GL377307">
    <property type="protein sequence ID" value="EFI96457.1"/>
    <property type="molecule type" value="Genomic_DNA"/>
</dbReference>
<feature type="compositionally biased region" description="Polar residues" evidence="2">
    <location>
        <begin position="37"/>
        <end position="50"/>
    </location>
</feature>
<dbReference type="Proteomes" id="UP000007431">
    <property type="component" value="Unassembled WGS sequence"/>
</dbReference>
<name>D8Q7N9_SCHCM</name>
<evidence type="ECO:0000256" key="1">
    <source>
        <dbReference type="SAM" id="Coils"/>
    </source>
</evidence>
<reference evidence="3 4" key="1">
    <citation type="journal article" date="2010" name="Nat. Biotechnol.">
        <title>Genome sequence of the model mushroom Schizophyllum commune.</title>
        <authorList>
            <person name="Ohm R.A."/>
            <person name="de Jong J.F."/>
            <person name="Lugones L.G."/>
            <person name="Aerts A."/>
            <person name="Kothe E."/>
            <person name="Stajich J.E."/>
            <person name="de Vries R.P."/>
            <person name="Record E."/>
            <person name="Levasseur A."/>
            <person name="Baker S.E."/>
            <person name="Bartholomew K.A."/>
            <person name="Coutinho P.M."/>
            <person name="Erdmann S."/>
            <person name="Fowler T.J."/>
            <person name="Gathman A.C."/>
            <person name="Lombard V."/>
            <person name="Henrissat B."/>
            <person name="Knabe N."/>
            <person name="Kuees U."/>
            <person name="Lilly W.W."/>
            <person name="Lindquist E."/>
            <person name="Lucas S."/>
            <person name="Magnuson J.K."/>
            <person name="Piumi F."/>
            <person name="Raudaskoski M."/>
            <person name="Salamov A."/>
            <person name="Schmutz J."/>
            <person name="Schwarze F.W.M.R."/>
            <person name="vanKuyk P.A."/>
            <person name="Horton J.S."/>
            <person name="Grigoriev I.V."/>
            <person name="Woesten H.A.B."/>
        </authorList>
    </citation>
    <scope>NUCLEOTIDE SEQUENCE [LARGE SCALE GENOMIC DNA]</scope>
    <source>
        <strain evidence="4">H4-8 / FGSC 9210</strain>
    </source>
</reference>
<feature type="compositionally biased region" description="Polar residues" evidence="2">
    <location>
        <begin position="1"/>
        <end position="10"/>
    </location>
</feature>
<gene>
    <name evidence="3" type="ORF">SCHCODRAFT_257451</name>
</gene>